<accession>A0AA39VSK4</accession>
<dbReference type="Proteomes" id="UP001168877">
    <property type="component" value="Unassembled WGS sequence"/>
</dbReference>
<reference evidence="2" key="1">
    <citation type="journal article" date="2022" name="Plant J.">
        <title>Strategies of tolerance reflected in two North American maple genomes.</title>
        <authorList>
            <person name="McEvoy S.L."/>
            <person name="Sezen U.U."/>
            <person name="Trouern-Trend A."/>
            <person name="McMahon S.M."/>
            <person name="Schaberg P.G."/>
            <person name="Yang J."/>
            <person name="Wegrzyn J.L."/>
            <person name="Swenson N.G."/>
        </authorList>
    </citation>
    <scope>NUCLEOTIDE SEQUENCE</scope>
    <source>
        <strain evidence="2">NS2018</strain>
    </source>
</reference>
<feature type="compositionally biased region" description="Basic residues" evidence="1">
    <location>
        <begin position="1"/>
        <end position="10"/>
    </location>
</feature>
<protein>
    <submittedName>
        <fullName evidence="2">Uncharacterized protein</fullName>
    </submittedName>
</protein>
<name>A0AA39VSK4_ACESA</name>
<organism evidence="2 3">
    <name type="scientific">Acer saccharum</name>
    <name type="common">Sugar maple</name>
    <dbReference type="NCBI Taxonomy" id="4024"/>
    <lineage>
        <taxon>Eukaryota</taxon>
        <taxon>Viridiplantae</taxon>
        <taxon>Streptophyta</taxon>
        <taxon>Embryophyta</taxon>
        <taxon>Tracheophyta</taxon>
        <taxon>Spermatophyta</taxon>
        <taxon>Magnoliopsida</taxon>
        <taxon>eudicotyledons</taxon>
        <taxon>Gunneridae</taxon>
        <taxon>Pentapetalae</taxon>
        <taxon>rosids</taxon>
        <taxon>malvids</taxon>
        <taxon>Sapindales</taxon>
        <taxon>Sapindaceae</taxon>
        <taxon>Hippocastanoideae</taxon>
        <taxon>Acereae</taxon>
        <taxon>Acer</taxon>
    </lineage>
</organism>
<dbReference type="EMBL" id="JAUESC010000381">
    <property type="protein sequence ID" value="KAK0588808.1"/>
    <property type="molecule type" value="Genomic_DNA"/>
</dbReference>
<gene>
    <name evidence="2" type="ORF">LWI29_005792</name>
</gene>
<evidence type="ECO:0000256" key="1">
    <source>
        <dbReference type="SAM" id="MobiDB-lite"/>
    </source>
</evidence>
<sequence length="106" mass="11581">MDKNPSHRATKTTTTIRPPPISYHHQTLATQTVAGLTTTTVPKLSTIGRRFRSASICSSSAQHRLTLFCPTSIDSLLPSQSFTETNLSSRPIYSSSARPICFKDGD</sequence>
<evidence type="ECO:0000313" key="3">
    <source>
        <dbReference type="Proteomes" id="UP001168877"/>
    </source>
</evidence>
<comment type="caution">
    <text evidence="2">The sequence shown here is derived from an EMBL/GenBank/DDBJ whole genome shotgun (WGS) entry which is preliminary data.</text>
</comment>
<keyword evidence="3" id="KW-1185">Reference proteome</keyword>
<reference evidence="2" key="2">
    <citation type="submission" date="2023-06" db="EMBL/GenBank/DDBJ databases">
        <authorList>
            <person name="Swenson N.G."/>
            <person name="Wegrzyn J.L."/>
            <person name="Mcevoy S.L."/>
        </authorList>
    </citation>
    <scope>NUCLEOTIDE SEQUENCE</scope>
    <source>
        <strain evidence="2">NS2018</strain>
        <tissue evidence="2">Leaf</tissue>
    </source>
</reference>
<feature type="region of interest" description="Disordered" evidence="1">
    <location>
        <begin position="1"/>
        <end position="21"/>
    </location>
</feature>
<dbReference type="AlphaFoldDB" id="A0AA39VSK4"/>
<proteinExistence type="predicted"/>
<evidence type="ECO:0000313" key="2">
    <source>
        <dbReference type="EMBL" id="KAK0588808.1"/>
    </source>
</evidence>